<evidence type="ECO:0000256" key="14">
    <source>
        <dbReference type="ARBA" id="ARBA00022989"/>
    </source>
</evidence>
<dbReference type="PANTHER" id="PTHR45453">
    <property type="entry name" value="PHOSPHATE REGULON SENSOR PROTEIN PHOR"/>
    <property type="match status" value="1"/>
</dbReference>
<dbReference type="Pfam" id="PF02518">
    <property type="entry name" value="HATPase_c"/>
    <property type="match status" value="1"/>
</dbReference>
<evidence type="ECO:0000313" key="20">
    <source>
        <dbReference type="EMBL" id="UOO90852.1"/>
    </source>
</evidence>
<dbReference type="InterPro" id="IPR036097">
    <property type="entry name" value="HisK_dim/P_sf"/>
</dbReference>
<dbReference type="CDD" id="cd00082">
    <property type="entry name" value="HisKA"/>
    <property type="match status" value="1"/>
</dbReference>
<keyword evidence="8" id="KW-0592">Phosphate transport</keyword>
<dbReference type="InterPro" id="IPR021766">
    <property type="entry name" value="PhoR_N"/>
</dbReference>
<evidence type="ECO:0000313" key="21">
    <source>
        <dbReference type="Proteomes" id="UP000832011"/>
    </source>
</evidence>
<keyword evidence="10 18" id="KW-0812">Transmembrane</keyword>
<dbReference type="EMBL" id="CP091511">
    <property type="protein sequence ID" value="UOO90852.1"/>
    <property type="molecule type" value="Genomic_DNA"/>
</dbReference>
<evidence type="ECO:0000256" key="1">
    <source>
        <dbReference type="ARBA" id="ARBA00000085"/>
    </source>
</evidence>
<evidence type="ECO:0000256" key="7">
    <source>
        <dbReference type="ARBA" id="ARBA00022553"/>
    </source>
</evidence>
<comment type="catalytic activity">
    <reaction evidence="1">
        <text>ATP + protein L-histidine = ADP + protein N-phospho-L-histidine.</text>
        <dbReference type="EC" id="2.7.13.3"/>
    </reaction>
</comment>
<dbReference type="Gene3D" id="3.30.565.10">
    <property type="entry name" value="Histidine kinase-like ATPase, C-terminal domain"/>
    <property type="match status" value="1"/>
</dbReference>
<sequence>MNRFAWQCLRTIAVFAIIGLVTGLIWGAGNGLMAFLGLLSLWLFAHLWQIGQLIAWLERPKPSTIPTGVGVWQQVFNTLMLQAKSRKRRKQKITLALQRFYHASEVMPDGVMILNQEGRIEWMNSVAREHFMLQTDDVGGILANLVRQPEFHQFMANDAADALHELKLALPTRKGLPRTVIIKRTPFDKHMQLLVSQDITPMEKLNQTRSDFIANVSHELRTPLTVINGFVETMQDLPNLPADKREQFLALMKKDSDRMLTLLDDLLTLSRLENSDPSNKLQPINLSALVEQLSQEGITLSAGKQSFSTDIAANLWIQGVQLDLYNALSNLVFNAVRYNHEGGHIDIRLHTDDHITARFSVSDNGPGIAAEHIPRLTERFYRVDAGRSRASGGTGLGLAITKHALAEHGSRLEVESTVGKGSEFAAEFDLISKPQAVSLSGSDAPTELSTA</sequence>
<keyword evidence="6" id="KW-1003">Cell membrane</keyword>
<dbReference type="InterPro" id="IPR003661">
    <property type="entry name" value="HisK_dim/P_dom"/>
</dbReference>
<proteinExistence type="predicted"/>
<evidence type="ECO:0000256" key="11">
    <source>
        <dbReference type="ARBA" id="ARBA00022741"/>
    </source>
</evidence>
<dbReference type="Pfam" id="PF00512">
    <property type="entry name" value="HisKA"/>
    <property type="match status" value="1"/>
</dbReference>
<dbReference type="InterPro" id="IPR035965">
    <property type="entry name" value="PAS-like_dom_sf"/>
</dbReference>
<dbReference type="CDD" id="cd00130">
    <property type="entry name" value="PAS"/>
    <property type="match status" value="1"/>
</dbReference>
<dbReference type="InterPro" id="IPR004358">
    <property type="entry name" value="Sig_transdc_His_kin-like_C"/>
</dbReference>
<accession>A0ABY4EBS3</accession>
<dbReference type="GO" id="GO:0016301">
    <property type="term" value="F:kinase activity"/>
    <property type="evidence" value="ECO:0007669"/>
    <property type="project" value="UniProtKB-KW"/>
</dbReference>
<dbReference type="InterPro" id="IPR050351">
    <property type="entry name" value="BphY/WalK/GraS-like"/>
</dbReference>
<dbReference type="PANTHER" id="PTHR45453:SF1">
    <property type="entry name" value="PHOSPHATE REGULON SENSOR PROTEIN PHOR"/>
    <property type="match status" value="1"/>
</dbReference>
<dbReference type="Pfam" id="PF11808">
    <property type="entry name" value="PhoR"/>
    <property type="match status" value="1"/>
</dbReference>
<dbReference type="EC" id="2.7.13.3" evidence="3"/>
<keyword evidence="21" id="KW-1185">Reference proteome</keyword>
<evidence type="ECO:0000256" key="13">
    <source>
        <dbReference type="ARBA" id="ARBA00022840"/>
    </source>
</evidence>
<evidence type="ECO:0000256" key="10">
    <source>
        <dbReference type="ARBA" id="ARBA00022692"/>
    </source>
</evidence>
<organism evidence="20 21">
    <name type="scientific">Vitreoscilla massiliensis</name>
    <dbReference type="NCBI Taxonomy" id="1689272"/>
    <lineage>
        <taxon>Bacteria</taxon>
        <taxon>Pseudomonadati</taxon>
        <taxon>Pseudomonadota</taxon>
        <taxon>Betaproteobacteria</taxon>
        <taxon>Neisseriales</taxon>
        <taxon>Neisseriaceae</taxon>
        <taxon>Vitreoscilla</taxon>
    </lineage>
</organism>
<keyword evidence="16 18" id="KW-0472">Membrane</keyword>
<comment type="function">
    <text evidence="17">Member of the two-component regulatory system PhoR/PhoB involved in the phosphate regulon genes expression. PhoR may function as a membrane-associated protein kinase that phosphorylates PhoB in response to environmental signals.</text>
</comment>
<dbReference type="Proteomes" id="UP000832011">
    <property type="component" value="Chromosome"/>
</dbReference>
<evidence type="ECO:0000256" key="2">
    <source>
        <dbReference type="ARBA" id="ARBA00004236"/>
    </source>
</evidence>
<feature type="domain" description="Histidine kinase" evidence="19">
    <location>
        <begin position="215"/>
        <end position="432"/>
    </location>
</feature>
<reference evidence="20 21" key="1">
    <citation type="journal article" date="2022" name="Res Sq">
        <title>Evolution of multicellular longitudinally dividing oral cavity symbionts (Neisseriaceae).</title>
        <authorList>
            <person name="Nyongesa S."/>
            <person name="Weber P."/>
            <person name="Bernet E."/>
            <person name="Pullido F."/>
            <person name="Nieckarz M."/>
            <person name="Delaby M."/>
            <person name="Nieves C."/>
            <person name="Viehboeck T."/>
            <person name="Krause N."/>
            <person name="Rivera-Millot A."/>
            <person name="Nakamura A."/>
            <person name="Vischer N."/>
            <person name="VanNieuwenhze M."/>
            <person name="Brun Y."/>
            <person name="Cava F."/>
            <person name="Bulgheresi S."/>
            <person name="Veyrier F."/>
        </authorList>
    </citation>
    <scope>NUCLEOTIDE SEQUENCE [LARGE SCALE GENOMIC DNA]</scope>
    <source>
        <strain evidence="20 21">SN4</strain>
    </source>
</reference>
<dbReference type="PRINTS" id="PR00344">
    <property type="entry name" value="BCTRLSENSOR"/>
</dbReference>
<feature type="transmembrane region" description="Helical" evidence="18">
    <location>
        <begin position="12"/>
        <end position="45"/>
    </location>
</feature>
<dbReference type="RefSeq" id="WP_058305366.1">
    <property type="nucleotide sequence ID" value="NZ_CABKVG010000006.1"/>
</dbReference>
<evidence type="ECO:0000256" key="9">
    <source>
        <dbReference type="ARBA" id="ARBA00022679"/>
    </source>
</evidence>
<evidence type="ECO:0000256" key="6">
    <source>
        <dbReference type="ARBA" id="ARBA00022475"/>
    </source>
</evidence>
<keyword evidence="13" id="KW-0067">ATP-binding</keyword>
<comment type="subcellular location">
    <subcellularLocation>
        <location evidence="2">Cell membrane</location>
    </subcellularLocation>
</comment>
<dbReference type="SMART" id="SM00387">
    <property type="entry name" value="HATPase_c"/>
    <property type="match status" value="1"/>
</dbReference>
<dbReference type="SUPFAM" id="SSF55785">
    <property type="entry name" value="PYP-like sensor domain (PAS domain)"/>
    <property type="match status" value="1"/>
</dbReference>
<dbReference type="NCBIfam" id="TIGR02966">
    <property type="entry name" value="phoR_proteo"/>
    <property type="match status" value="1"/>
</dbReference>
<keyword evidence="9" id="KW-0808">Transferase</keyword>
<evidence type="ECO:0000256" key="3">
    <source>
        <dbReference type="ARBA" id="ARBA00012438"/>
    </source>
</evidence>
<keyword evidence="14 18" id="KW-1133">Transmembrane helix</keyword>
<dbReference type="PROSITE" id="PS50109">
    <property type="entry name" value="HIS_KIN"/>
    <property type="match status" value="1"/>
</dbReference>
<keyword evidence="7" id="KW-0597">Phosphoprotein</keyword>
<dbReference type="SUPFAM" id="SSF55874">
    <property type="entry name" value="ATPase domain of HSP90 chaperone/DNA topoisomerase II/histidine kinase"/>
    <property type="match status" value="1"/>
</dbReference>
<dbReference type="SUPFAM" id="SSF47384">
    <property type="entry name" value="Homodimeric domain of signal transducing histidine kinase"/>
    <property type="match status" value="1"/>
</dbReference>
<name>A0ABY4EBS3_9NEIS</name>
<dbReference type="SMART" id="SM00091">
    <property type="entry name" value="PAS"/>
    <property type="match status" value="1"/>
</dbReference>
<gene>
    <name evidence="20" type="primary">phoR</name>
    <name evidence="20" type="ORF">LVJ82_07795</name>
</gene>
<dbReference type="InterPro" id="IPR005467">
    <property type="entry name" value="His_kinase_dom"/>
</dbReference>
<evidence type="ECO:0000256" key="16">
    <source>
        <dbReference type="ARBA" id="ARBA00023136"/>
    </source>
</evidence>
<keyword evidence="11" id="KW-0547">Nucleotide-binding</keyword>
<dbReference type="InterPro" id="IPR003594">
    <property type="entry name" value="HATPase_dom"/>
</dbReference>
<evidence type="ECO:0000256" key="12">
    <source>
        <dbReference type="ARBA" id="ARBA00022777"/>
    </source>
</evidence>
<dbReference type="Gene3D" id="3.30.450.20">
    <property type="entry name" value="PAS domain"/>
    <property type="match status" value="1"/>
</dbReference>
<evidence type="ECO:0000256" key="8">
    <source>
        <dbReference type="ARBA" id="ARBA00022592"/>
    </source>
</evidence>
<dbReference type="InterPro" id="IPR014310">
    <property type="entry name" value="Sig_transdc_His_kinase_PhoR"/>
</dbReference>
<evidence type="ECO:0000256" key="15">
    <source>
        <dbReference type="ARBA" id="ARBA00023012"/>
    </source>
</evidence>
<keyword evidence="15" id="KW-0902">Two-component regulatory system</keyword>
<evidence type="ECO:0000256" key="5">
    <source>
        <dbReference type="ARBA" id="ARBA00022448"/>
    </source>
</evidence>
<evidence type="ECO:0000256" key="18">
    <source>
        <dbReference type="SAM" id="Phobius"/>
    </source>
</evidence>
<protein>
    <recommendedName>
        <fullName evidence="4">Phosphate regulon sensor protein PhoR</fullName>
        <ecNumber evidence="3">2.7.13.3</ecNumber>
    </recommendedName>
</protein>
<dbReference type="Gene3D" id="1.10.287.130">
    <property type="match status" value="1"/>
</dbReference>
<evidence type="ECO:0000256" key="17">
    <source>
        <dbReference type="ARBA" id="ARBA00025207"/>
    </source>
</evidence>
<dbReference type="SMART" id="SM00388">
    <property type="entry name" value="HisKA"/>
    <property type="match status" value="1"/>
</dbReference>
<dbReference type="InterPro" id="IPR000014">
    <property type="entry name" value="PAS"/>
</dbReference>
<evidence type="ECO:0000259" key="19">
    <source>
        <dbReference type="PROSITE" id="PS50109"/>
    </source>
</evidence>
<keyword evidence="5" id="KW-0813">Transport</keyword>
<dbReference type="InterPro" id="IPR036890">
    <property type="entry name" value="HATPase_C_sf"/>
</dbReference>
<evidence type="ECO:0000256" key="4">
    <source>
        <dbReference type="ARBA" id="ARBA00019665"/>
    </source>
</evidence>
<keyword evidence="12 20" id="KW-0418">Kinase</keyword>